<feature type="transmembrane region" description="Helical" evidence="1">
    <location>
        <begin position="220"/>
        <end position="240"/>
    </location>
</feature>
<dbReference type="AlphaFoldDB" id="A0A2G9YXV1"/>
<evidence type="ECO:0000313" key="3">
    <source>
        <dbReference type="Proteomes" id="UP000229952"/>
    </source>
</evidence>
<feature type="transmembrane region" description="Helical" evidence="1">
    <location>
        <begin position="96"/>
        <end position="116"/>
    </location>
</feature>
<feature type="transmembrane region" description="Helical" evidence="1">
    <location>
        <begin position="64"/>
        <end position="84"/>
    </location>
</feature>
<proteinExistence type="predicted"/>
<feature type="transmembrane region" description="Helical" evidence="1">
    <location>
        <begin position="414"/>
        <end position="432"/>
    </location>
</feature>
<feature type="transmembrane region" description="Helical" evidence="1">
    <location>
        <begin position="444"/>
        <end position="460"/>
    </location>
</feature>
<keyword evidence="1" id="KW-0812">Transmembrane</keyword>
<feature type="transmembrane region" description="Helical" evidence="1">
    <location>
        <begin position="388"/>
        <end position="407"/>
    </location>
</feature>
<dbReference type="Proteomes" id="UP000229952">
    <property type="component" value="Unassembled WGS sequence"/>
</dbReference>
<name>A0A2G9YXV1_9BACT</name>
<sequence>MQVFLFLNSIYLSFYFLALINGLFFLILFDKKNKKESYYLLAPVIGTSILLNVLFVFYKLNISFNHTTLFIIAVGILEVIFLFRNRMKLTREKLKFIILSLVLLLICANIFSYPFYKENNTYPLGYYVNNDTVWHATVTDSINGKYTFFNTDEKADVILHGVRFGYPIGFHLIAAFFGEIINKKGFEVVHPIAAAILSLASMSIFFILNKRRSSLDYTVLLLSLLATFTFLNVGIFYVGFYPQMSLIPFLPLALFFYYKQFESIENNGNNIFINLLAALFTQAGIIIYGITILGWIIPLIFIISLSYFAKYKNKEFGLKYLKNIIILAFIIFLINPLSIINIINTVYKSIIAPDIGNTIGFISLKTAFNLNFYPDYRDYRAVGIIDNISNIALILFIALISVNIFMAAKQKNKFLLFSLLAALVPFLITRYITKSPYYNAKTVHYLSIFIFISLFSTYCINDLKLRFTKIYYVHRAIFLLSLLFILYNTYIVMVSFTPFPKEKAKELLTISELLNKKSSALFLDKEDWGQYFINTKITSIPLNSAYRGNHLVVFNSASSLIGNLNNNKEIDKYEFIVVNNNLAISDVNDFTLIYKKEIYSVFKRHN</sequence>
<keyword evidence="1" id="KW-0472">Membrane</keyword>
<feature type="transmembrane region" description="Helical" evidence="1">
    <location>
        <begin position="188"/>
        <end position="208"/>
    </location>
</feature>
<evidence type="ECO:0000256" key="1">
    <source>
        <dbReference type="SAM" id="Phobius"/>
    </source>
</evidence>
<comment type="caution">
    <text evidence="2">The sequence shown here is derived from an EMBL/GenBank/DDBJ whole genome shotgun (WGS) entry which is preliminary data.</text>
</comment>
<dbReference type="EMBL" id="PCRQ01000072">
    <property type="protein sequence ID" value="PIP24094.1"/>
    <property type="molecule type" value="Genomic_DNA"/>
</dbReference>
<feature type="transmembrane region" description="Helical" evidence="1">
    <location>
        <begin position="6"/>
        <end position="29"/>
    </location>
</feature>
<feature type="transmembrane region" description="Helical" evidence="1">
    <location>
        <begin position="320"/>
        <end position="343"/>
    </location>
</feature>
<organism evidence="2 3">
    <name type="scientific">Candidatus Nealsonbacteria bacterium CG23_combo_of_CG06-09_8_20_14_all_37_18</name>
    <dbReference type="NCBI Taxonomy" id="1974720"/>
    <lineage>
        <taxon>Bacteria</taxon>
        <taxon>Candidatus Nealsoniibacteriota</taxon>
    </lineage>
</organism>
<gene>
    <name evidence="2" type="ORF">COX35_02675</name>
</gene>
<protein>
    <submittedName>
        <fullName evidence="2">Uncharacterized protein</fullName>
    </submittedName>
</protein>
<evidence type="ECO:0000313" key="2">
    <source>
        <dbReference type="EMBL" id="PIP24094.1"/>
    </source>
</evidence>
<keyword evidence="1" id="KW-1133">Transmembrane helix</keyword>
<feature type="transmembrane region" description="Helical" evidence="1">
    <location>
        <begin position="472"/>
        <end position="493"/>
    </location>
</feature>
<feature type="transmembrane region" description="Helical" evidence="1">
    <location>
        <begin position="285"/>
        <end position="308"/>
    </location>
</feature>
<accession>A0A2G9YXV1</accession>
<reference evidence="2 3" key="1">
    <citation type="submission" date="2017-09" db="EMBL/GenBank/DDBJ databases">
        <title>Depth-based differentiation of microbial function through sediment-hosted aquifers and enrichment of novel symbionts in the deep terrestrial subsurface.</title>
        <authorList>
            <person name="Probst A.J."/>
            <person name="Ladd B."/>
            <person name="Jarett J.K."/>
            <person name="Geller-Mcgrath D.E."/>
            <person name="Sieber C.M."/>
            <person name="Emerson J.B."/>
            <person name="Anantharaman K."/>
            <person name="Thomas B.C."/>
            <person name="Malmstrom R."/>
            <person name="Stieglmeier M."/>
            <person name="Klingl A."/>
            <person name="Woyke T."/>
            <person name="Ryan C.M."/>
            <person name="Banfield J.F."/>
        </authorList>
    </citation>
    <scope>NUCLEOTIDE SEQUENCE [LARGE SCALE GENOMIC DNA]</scope>
    <source>
        <strain evidence="2">CG23_combo_of_CG06-09_8_20_14_all_37_18</strain>
    </source>
</reference>
<feature type="transmembrane region" description="Helical" evidence="1">
    <location>
        <begin position="38"/>
        <end position="58"/>
    </location>
</feature>